<evidence type="ECO:0000313" key="1">
    <source>
        <dbReference type="EMBL" id="CAH1392186.1"/>
    </source>
</evidence>
<keyword evidence="2" id="KW-1185">Reference proteome</keyword>
<dbReference type="Proteomes" id="UP001152798">
    <property type="component" value="Chromosome 1"/>
</dbReference>
<evidence type="ECO:0000313" key="2">
    <source>
        <dbReference type="Proteomes" id="UP001152798"/>
    </source>
</evidence>
<gene>
    <name evidence="1" type="ORF">NEZAVI_LOCUS3050</name>
</gene>
<organism evidence="1 2">
    <name type="scientific">Nezara viridula</name>
    <name type="common">Southern green stink bug</name>
    <name type="synonym">Cimex viridulus</name>
    <dbReference type="NCBI Taxonomy" id="85310"/>
    <lineage>
        <taxon>Eukaryota</taxon>
        <taxon>Metazoa</taxon>
        <taxon>Ecdysozoa</taxon>
        <taxon>Arthropoda</taxon>
        <taxon>Hexapoda</taxon>
        <taxon>Insecta</taxon>
        <taxon>Pterygota</taxon>
        <taxon>Neoptera</taxon>
        <taxon>Paraneoptera</taxon>
        <taxon>Hemiptera</taxon>
        <taxon>Heteroptera</taxon>
        <taxon>Panheteroptera</taxon>
        <taxon>Pentatomomorpha</taxon>
        <taxon>Pentatomoidea</taxon>
        <taxon>Pentatomidae</taxon>
        <taxon>Pentatominae</taxon>
        <taxon>Nezara</taxon>
    </lineage>
</organism>
<reference evidence="1" key="1">
    <citation type="submission" date="2022-01" db="EMBL/GenBank/DDBJ databases">
        <authorList>
            <person name="King R."/>
        </authorList>
    </citation>
    <scope>NUCLEOTIDE SEQUENCE</scope>
</reference>
<protein>
    <submittedName>
        <fullName evidence="1">Uncharacterized protein</fullName>
    </submittedName>
</protein>
<proteinExistence type="predicted"/>
<dbReference type="AlphaFoldDB" id="A0A9P0E5R7"/>
<accession>A0A9P0E5R7</accession>
<dbReference type="EMBL" id="OV725077">
    <property type="protein sequence ID" value="CAH1392186.1"/>
    <property type="molecule type" value="Genomic_DNA"/>
</dbReference>
<sequence>MLSILYLINFRVEQISFISRFKIELCVLNIIFSSGFVNFKLSGISL</sequence>
<name>A0A9P0E5R7_NEZVI</name>